<gene>
    <name evidence="1" type="ordered locus">Hipma_0115</name>
</gene>
<name>F2LX37_HIPMA</name>
<reference evidence="1 2" key="1">
    <citation type="journal article" date="2011" name="Stand. Genomic Sci.">
        <title>Complete genome sequence of the thermophilic sulfur-reducer Hippea maritima type strain (MH(2)).</title>
        <authorList>
            <person name="Huntemann M."/>
            <person name="Lu M."/>
            <person name="Nolan M."/>
            <person name="Lapidus A."/>
            <person name="Lucas S."/>
            <person name="Hammon N."/>
            <person name="Deshpande S."/>
            <person name="Cheng J.F."/>
            <person name="Tapia R."/>
            <person name="Han C."/>
            <person name="Goodwin L."/>
            <person name="Pitluck S."/>
            <person name="Liolios K."/>
            <person name="Pagani I."/>
            <person name="Ivanova N."/>
            <person name="Ovchinikova G."/>
            <person name="Pati A."/>
            <person name="Chen A."/>
            <person name="Palaniappan K."/>
            <person name="Land M."/>
            <person name="Hauser L."/>
            <person name="Jeffries C.D."/>
            <person name="Detter J.C."/>
            <person name="Brambilla E.M."/>
            <person name="Rohde M."/>
            <person name="Spring S."/>
            <person name="Goker M."/>
            <person name="Woyke T."/>
            <person name="Bristow J."/>
            <person name="Eisen J.A."/>
            <person name="Markowitz V."/>
            <person name="Hugenholtz P."/>
            <person name="Kyrpides N.C."/>
            <person name="Klenk H.P."/>
            <person name="Mavromatis K."/>
        </authorList>
    </citation>
    <scope>NUCLEOTIDE SEQUENCE [LARGE SCALE GENOMIC DNA]</scope>
    <source>
        <strain evidence="2">ATCC 700847 / DSM 10411 / MH2</strain>
    </source>
</reference>
<dbReference type="InParanoid" id="F2LX37"/>
<dbReference type="OrthoDB" id="5386349at2"/>
<organism evidence="1 2">
    <name type="scientific">Hippea maritima (strain ATCC 700847 / DSM 10411 / MH2)</name>
    <dbReference type="NCBI Taxonomy" id="760142"/>
    <lineage>
        <taxon>Bacteria</taxon>
        <taxon>Pseudomonadati</taxon>
        <taxon>Campylobacterota</taxon>
        <taxon>Desulfurellia</taxon>
        <taxon>Desulfurellales</taxon>
        <taxon>Hippeaceae</taxon>
        <taxon>Hippea</taxon>
    </lineage>
</organism>
<evidence type="ECO:0000313" key="2">
    <source>
        <dbReference type="Proteomes" id="UP000008139"/>
    </source>
</evidence>
<dbReference type="eggNOG" id="COG2911">
    <property type="taxonomic scope" value="Bacteria"/>
</dbReference>
<dbReference type="Proteomes" id="UP000008139">
    <property type="component" value="Chromosome"/>
</dbReference>
<dbReference type="KEGG" id="hmr:Hipma_0115"/>
<dbReference type="HOGENOM" id="CLU_796380_0_0_7"/>
<sequence length="348" mass="39149">MNNLISFLRDSYELETLNNLILDNKSSIIITGQYTSGRSFFSKINIISSRIRYKSVTLKNLKLILPLIVNTNKKDTGELNAMFISKQLKARIEAKIASQNNKLCSILSIKSSDNLTVQPVSLCLYPIKKTLHFGPIKAKIKTKLAEIKINILEGNLTNKYISTRGSVKIDAFDGKIYIKNIKLSLKDMPILMLDVDFSHINLKKLTQLSNFGQVTGYIKGYIHNLALIKFKNPLSFNALVQTENVKGASQRISLKAVNSISKIGGGYVSIALPFFKSFSYSSIGVKAILKNNTFAIHGLYKNGNVEYIIKRGFFGGINVVNMNRNNKISWDDFLGRLKRVLEKREVKK</sequence>
<protein>
    <recommendedName>
        <fullName evidence="3">AsmA-like C-terminal domain-containing protein</fullName>
    </recommendedName>
</protein>
<dbReference type="RefSeq" id="WP_013681140.1">
    <property type="nucleotide sequence ID" value="NC_015318.1"/>
</dbReference>
<evidence type="ECO:0000313" key="1">
    <source>
        <dbReference type="EMBL" id="AEA33095.1"/>
    </source>
</evidence>
<dbReference type="AlphaFoldDB" id="F2LX37"/>
<proteinExistence type="predicted"/>
<keyword evidence="2" id="KW-1185">Reference proteome</keyword>
<dbReference type="STRING" id="760142.Hipma_0115"/>
<accession>F2LX37</accession>
<reference evidence="2" key="2">
    <citation type="submission" date="2011-03" db="EMBL/GenBank/DDBJ databases">
        <title>The complete genome of Hippea maritima DSM 10411.</title>
        <authorList>
            <consortium name="US DOE Joint Genome Institute (JGI-PGF)"/>
            <person name="Lucas S."/>
            <person name="Copeland A."/>
            <person name="Lapidus A."/>
            <person name="Bruce D."/>
            <person name="Goodwin L."/>
            <person name="Pitluck S."/>
            <person name="Peters L."/>
            <person name="Kyrpides N."/>
            <person name="Mavromatis K."/>
            <person name="Pagani I."/>
            <person name="Ivanova N."/>
            <person name="Mikhailova N."/>
            <person name="Lu M."/>
            <person name="Detter J.C."/>
            <person name="Tapia R."/>
            <person name="Han C."/>
            <person name="Land M."/>
            <person name="Hauser L."/>
            <person name="Markowitz V."/>
            <person name="Cheng J.-F."/>
            <person name="Hugenholtz P."/>
            <person name="Woyke T."/>
            <person name="Wu D."/>
            <person name="Spring S."/>
            <person name="Schroeder M."/>
            <person name="Brambilla E."/>
            <person name="Klenk H.-P."/>
            <person name="Eisen J.A."/>
        </authorList>
    </citation>
    <scope>NUCLEOTIDE SEQUENCE [LARGE SCALE GENOMIC DNA]</scope>
    <source>
        <strain evidence="2">ATCC 700847 / DSM 10411 / MH2</strain>
    </source>
</reference>
<evidence type="ECO:0008006" key="3">
    <source>
        <dbReference type="Google" id="ProtNLM"/>
    </source>
</evidence>
<dbReference type="EMBL" id="CP002606">
    <property type="protein sequence ID" value="AEA33095.1"/>
    <property type="molecule type" value="Genomic_DNA"/>
</dbReference>